<comment type="caution">
    <text evidence="2">The sequence shown here is derived from an EMBL/GenBank/DDBJ whole genome shotgun (WGS) entry which is preliminary data.</text>
</comment>
<evidence type="ECO:0000313" key="2">
    <source>
        <dbReference type="EMBL" id="KAK9009863.1"/>
    </source>
</evidence>
<feature type="compositionally biased region" description="Basic residues" evidence="1">
    <location>
        <begin position="15"/>
        <end position="29"/>
    </location>
</feature>
<protein>
    <submittedName>
        <fullName evidence="2">Uncharacterized protein</fullName>
    </submittedName>
</protein>
<dbReference type="EMBL" id="JBBPBN010000024">
    <property type="protein sequence ID" value="KAK9009863.1"/>
    <property type="molecule type" value="Genomic_DNA"/>
</dbReference>
<gene>
    <name evidence="2" type="ORF">V6N11_036387</name>
</gene>
<name>A0ABR2RAS4_9ROSI</name>
<keyword evidence="3" id="KW-1185">Reference proteome</keyword>
<evidence type="ECO:0000256" key="1">
    <source>
        <dbReference type="SAM" id="MobiDB-lite"/>
    </source>
</evidence>
<accession>A0ABR2RAS4</accession>
<sequence>MNDRSPPFSASGRNGRYKITPRRTNRKKAPPPPPFITPTSSASDTEFDNYLNSLDEILVQTQPSSEDKEEPEVGS</sequence>
<dbReference type="Proteomes" id="UP001396334">
    <property type="component" value="Unassembled WGS sequence"/>
</dbReference>
<reference evidence="2 3" key="1">
    <citation type="journal article" date="2024" name="G3 (Bethesda)">
        <title>Genome assembly of Hibiscus sabdariffa L. provides insights into metabolisms of medicinal natural products.</title>
        <authorList>
            <person name="Kim T."/>
        </authorList>
    </citation>
    <scope>NUCLEOTIDE SEQUENCE [LARGE SCALE GENOMIC DNA]</scope>
    <source>
        <strain evidence="2">TK-2024</strain>
        <tissue evidence="2">Old leaves</tissue>
    </source>
</reference>
<feature type="region of interest" description="Disordered" evidence="1">
    <location>
        <begin position="1"/>
        <end position="46"/>
    </location>
</feature>
<proteinExistence type="predicted"/>
<evidence type="ECO:0000313" key="3">
    <source>
        <dbReference type="Proteomes" id="UP001396334"/>
    </source>
</evidence>
<organism evidence="2 3">
    <name type="scientific">Hibiscus sabdariffa</name>
    <name type="common">roselle</name>
    <dbReference type="NCBI Taxonomy" id="183260"/>
    <lineage>
        <taxon>Eukaryota</taxon>
        <taxon>Viridiplantae</taxon>
        <taxon>Streptophyta</taxon>
        <taxon>Embryophyta</taxon>
        <taxon>Tracheophyta</taxon>
        <taxon>Spermatophyta</taxon>
        <taxon>Magnoliopsida</taxon>
        <taxon>eudicotyledons</taxon>
        <taxon>Gunneridae</taxon>
        <taxon>Pentapetalae</taxon>
        <taxon>rosids</taxon>
        <taxon>malvids</taxon>
        <taxon>Malvales</taxon>
        <taxon>Malvaceae</taxon>
        <taxon>Malvoideae</taxon>
        <taxon>Hibiscus</taxon>
    </lineage>
</organism>